<dbReference type="Pfam" id="PF00266">
    <property type="entry name" value="Aminotran_5"/>
    <property type="match status" value="1"/>
</dbReference>
<keyword evidence="4" id="KW-1185">Reference proteome</keyword>
<feature type="domain" description="Aminotransferase class V" evidence="2">
    <location>
        <begin position="74"/>
        <end position="276"/>
    </location>
</feature>
<dbReference type="PANTHER" id="PTHR43092">
    <property type="entry name" value="L-CYSTEINE DESULFHYDRASE"/>
    <property type="match status" value="1"/>
</dbReference>
<dbReference type="SUPFAM" id="SSF53383">
    <property type="entry name" value="PLP-dependent transferases"/>
    <property type="match status" value="1"/>
</dbReference>
<reference evidence="3 4" key="1">
    <citation type="journal article" date="2016" name="Sci. Rep.">
        <title>Peltaster fructicola genome reveals evolution from an invasive phytopathogen to an ectophytic parasite.</title>
        <authorList>
            <person name="Xu C."/>
            <person name="Chen H."/>
            <person name="Gleason M.L."/>
            <person name="Xu J.R."/>
            <person name="Liu H."/>
            <person name="Zhang R."/>
            <person name="Sun G."/>
        </authorList>
    </citation>
    <scope>NUCLEOTIDE SEQUENCE [LARGE SCALE GENOMIC DNA]</scope>
    <source>
        <strain evidence="3 4">LNHT1506</strain>
    </source>
</reference>
<evidence type="ECO:0000256" key="1">
    <source>
        <dbReference type="ARBA" id="ARBA00022898"/>
    </source>
</evidence>
<dbReference type="EMBL" id="CP051142">
    <property type="protein sequence ID" value="QIX00400.1"/>
    <property type="molecule type" value="Genomic_DNA"/>
</dbReference>
<accession>A0A6H0Y174</accession>
<proteinExistence type="predicted"/>
<organism evidence="3 4">
    <name type="scientific">Peltaster fructicola</name>
    <dbReference type="NCBI Taxonomy" id="286661"/>
    <lineage>
        <taxon>Eukaryota</taxon>
        <taxon>Fungi</taxon>
        <taxon>Dikarya</taxon>
        <taxon>Ascomycota</taxon>
        <taxon>Pezizomycotina</taxon>
        <taxon>Dothideomycetes</taxon>
        <taxon>Dothideomycetes incertae sedis</taxon>
        <taxon>Peltaster</taxon>
    </lineage>
</organism>
<evidence type="ECO:0000313" key="4">
    <source>
        <dbReference type="Proteomes" id="UP000503462"/>
    </source>
</evidence>
<evidence type="ECO:0000313" key="3">
    <source>
        <dbReference type="EMBL" id="QIX00400.1"/>
    </source>
</evidence>
<dbReference type="OrthoDB" id="5978656at2759"/>
<dbReference type="InterPro" id="IPR015424">
    <property type="entry name" value="PyrdxlP-dep_Trfase"/>
</dbReference>
<dbReference type="AlphaFoldDB" id="A0A6H0Y174"/>
<dbReference type="PANTHER" id="PTHR43092:SF2">
    <property type="entry name" value="HERCYNYLCYSTEINE SULFOXIDE LYASE"/>
    <property type="match status" value="1"/>
</dbReference>
<name>A0A6H0Y174_9PEZI</name>
<protein>
    <recommendedName>
        <fullName evidence="2">Aminotransferase class V domain-containing protein</fullName>
    </recommendedName>
</protein>
<sequence>MIRPTDILHDIRSLPPIQCGSEAKEHFSFSGGYINLNHGSFGTYPKCIKPVLRHYQDLAEGKPDKFIRYEYPALLDQSRAAVAKILNAPVEACTFLSNATTGINTVLRALEYEKDDVIITFTAIYGACEHTVTFITETTPAESQKVVFTYPIASSDICDKFESLIKEIKSSGKKPKLAIFDTIVSLPGVRMPFERLTELCRKHGVLSCIDGAHSIGQIDIDLTKLDPDFYVSNCHKWLYVPRGCAVFYVPVRNQHLIRSTIPTSHGYIARPSLDGTVVPNPLPPSKKSPYITNFEFVGTLDNSPYLCVPAAIEWRKKLVWKDKQGEQAIKAYIQWIALAAAELMARKLDTEVMDNEEKSLTKCGLTNVRLPVSIDHVEFTTAVKIAQWMAKTIVEEYNTFLAIVIHDNALWVRLSGQIYLTLDDFEHGAQTLLAVCQRAKKGEWES</sequence>
<dbReference type="InterPro" id="IPR015421">
    <property type="entry name" value="PyrdxlP-dep_Trfase_major"/>
</dbReference>
<dbReference type="InterPro" id="IPR000192">
    <property type="entry name" value="Aminotrans_V_dom"/>
</dbReference>
<dbReference type="Proteomes" id="UP000503462">
    <property type="component" value="Chromosome 4"/>
</dbReference>
<gene>
    <name evidence="3" type="ORF">AMS68_005917</name>
</gene>
<keyword evidence="1" id="KW-0663">Pyridoxal phosphate</keyword>
<dbReference type="Gene3D" id="3.40.640.10">
    <property type="entry name" value="Type I PLP-dependent aspartate aminotransferase-like (Major domain)"/>
    <property type="match status" value="1"/>
</dbReference>
<evidence type="ECO:0000259" key="2">
    <source>
        <dbReference type="Pfam" id="PF00266"/>
    </source>
</evidence>